<dbReference type="Proteomes" id="UP000535020">
    <property type="component" value="Unassembled WGS sequence"/>
</dbReference>
<dbReference type="AlphaFoldDB" id="A0A7Y9C6Q5"/>
<evidence type="ECO:0000313" key="2">
    <source>
        <dbReference type="Proteomes" id="UP000535020"/>
    </source>
</evidence>
<reference evidence="1 2" key="1">
    <citation type="submission" date="2020-07" db="EMBL/GenBank/DDBJ databases">
        <authorList>
            <person name="Sun Q."/>
        </authorList>
    </citation>
    <scope>NUCLEOTIDE SEQUENCE [LARGE SCALE GENOMIC DNA]</scope>
    <source>
        <strain evidence="1 2">MAH-1</strain>
    </source>
</reference>
<dbReference type="RefSeq" id="WP_176005311.1">
    <property type="nucleotide sequence ID" value="NZ_JABWMI010000006.1"/>
</dbReference>
<evidence type="ECO:0000313" key="1">
    <source>
        <dbReference type="EMBL" id="NYA70502.1"/>
    </source>
</evidence>
<dbReference type="GO" id="GO:0006352">
    <property type="term" value="P:DNA-templated transcription initiation"/>
    <property type="evidence" value="ECO:0007669"/>
    <property type="project" value="InterPro"/>
</dbReference>
<dbReference type="InterPro" id="IPR013325">
    <property type="entry name" value="RNA_pol_sigma_r2"/>
</dbReference>
<protein>
    <submittedName>
        <fullName evidence="1">Sigma-70 family RNA polymerase sigma factor</fullName>
    </submittedName>
</protein>
<sequence>MSLEELQEILLAFSYRDEDEKEAHRSFNILYRKFSKTVCSVCKSMLKQMGIFDEELMNTAVNNTFIKIYEAPKLDFTPTVGASVVSSFEAYLAVILRNEIFNLLKGVDKNIRLVDNYIDDKFAEETIETDTNESENMKLLSQILNTFNERDRQIVIALYSFYEEGKKNPSEFLDMLATTYGTTKANIRKIKERKDKEIKDFFAKHSPLKPLK</sequence>
<keyword evidence="2" id="KW-1185">Reference proteome</keyword>
<dbReference type="SUPFAM" id="SSF88946">
    <property type="entry name" value="Sigma2 domain of RNA polymerase sigma factors"/>
    <property type="match status" value="1"/>
</dbReference>
<accession>A0A7Y9C6Q5</accession>
<dbReference type="EMBL" id="JACBJI010000002">
    <property type="protein sequence ID" value="NYA70502.1"/>
    <property type="molecule type" value="Genomic_DNA"/>
</dbReference>
<dbReference type="GO" id="GO:0003700">
    <property type="term" value="F:DNA-binding transcription factor activity"/>
    <property type="evidence" value="ECO:0007669"/>
    <property type="project" value="InterPro"/>
</dbReference>
<dbReference type="Gene3D" id="1.10.1740.10">
    <property type="match status" value="1"/>
</dbReference>
<organism evidence="1 2">
    <name type="scientific">Flavobacterium agri</name>
    <dbReference type="NCBI Taxonomy" id="2743471"/>
    <lineage>
        <taxon>Bacteria</taxon>
        <taxon>Pseudomonadati</taxon>
        <taxon>Bacteroidota</taxon>
        <taxon>Flavobacteriia</taxon>
        <taxon>Flavobacteriales</taxon>
        <taxon>Flavobacteriaceae</taxon>
        <taxon>Flavobacterium</taxon>
    </lineage>
</organism>
<comment type="caution">
    <text evidence="1">The sequence shown here is derived from an EMBL/GenBank/DDBJ whole genome shotgun (WGS) entry which is preliminary data.</text>
</comment>
<proteinExistence type="predicted"/>
<name>A0A7Y9C6Q5_9FLAO</name>
<gene>
    <name evidence="1" type="ORF">HZF10_06180</name>
</gene>